<evidence type="ECO:0000256" key="3">
    <source>
        <dbReference type="ARBA" id="ARBA00022630"/>
    </source>
</evidence>
<evidence type="ECO:0000256" key="1">
    <source>
        <dbReference type="ARBA" id="ARBA00001974"/>
    </source>
</evidence>
<dbReference type="PANTHER" id="PTHR47354:SF8">
    <property type="entry name" value="1,2-PHENYLACETYL-COA EPOXIDASE, SUBUNIT E"/>
    <property type="match status" value="1"/>
</dbReference>
<dbReference type="InterPro" id="IPR017938">
    <property type="entry name" value="Riboflavin_synthase-like_b-brl"/>
</dbReference>
<evidence type="ECO:0000256" key="11">
    <source>
        <dbReference type="ARBA" id="ARBA00023014"/>
    </source>
</evidence>
<keyword evidence="11" id="KW-0411">Iron-sulfur</keyword>
<dbReference type="SUPFAM" id="SSF52343">
    <property type="entry name" value="Ferredoxin reductase-like, C-terminal NADP-linked domain"/>
    <property type="match status" value="1"/>
</dbReference>
<reference evidence="15 16" key="1">
    <citation type="submission" date="2020-08" db="EMBL/GenBank/DDBJ databases">
        <title>Genomic Encyclopedia of Type Strains, Phase IV (KMG-IV): sequencing the most valuable type-strain genomes for metagenomic binning, comparative biology and taxonomic classification.</title>
        <authorList>
            <person name="Goeker M."/>
        </authorList>
    </citation>
    <scope>NUCLEOTIDE SEQUENCE [LARGE SCALE GENOMIC DNA]</scope>
    <source>
        <strain evidence="15 16">DSM 40141</strain>
    </source>
</reference>
<keyword evidence="4 13" id="KW-0812">Transmembrane</keyword>
<dbReference type="GO" id="GO:0016020">
    <property type="term" value="C:membrane"/>
    <property type="evidence" value="ECO:0007669"/>
    <property type="project" value="UniProtKB-SubCell"/>
</dbReference>
<dbReference type="InterPro" id="IPR050415">
    <property type="entry name" value="MRET"/>
</dbReference>
<proteinExistence type="predicted"/>
<dbReference type="SUPFAM" id="SSF63380">
    <property type="entry name" value="Riboflavin synthase domain-like"/>
    <property type="match status" value="1"/>
</dbReference>
<dbReference type="GO" id="GO:0016491">
    <property type="term" value="F:oxidoreductase activity"/>
    <property type="evidence" value="ECO:0007669"/>
    <property type="project" value="UniProtKB-KW"/>
</dbReference>
<evidence type="ECO:0000256" key="9">
    <source>
        <dbReference type="ARBA" id="ARBA00023002"/>
    </source>
</evidence>
<dbReference type="Proteomes" id="UP000540423">
    <property type="component" value="Unassembled WGS sequence"/>
</dbReference>
<feature type="transmembrane region" description="Helical" evidence="13">
    <location>
        <begin position="220"/>
        <end position="239"/>
    </location>
</feature>
<dbReference type="InterPro" id="IPR001433">
    <property type="entry name" value="OxRdtase_FAD/NAD-bd"/>
</dbReference>
<dbReference type="Gene3D" id="2.40.30.10">
    <property type="entry name" value="Translation factors"/>
    <property type="match status" value="1"/>
</dbReference>
<dbReference type="EMBL" id="JACHEM010000001">
    <property type="protein sequence ID" value="MBB6434045.1"/>
    <property type="molecule type" value="Genomic_DNA"/>
</dbReference>
<feature type="domain" description="FAD-binding FR-type" evidence="14">
    <location>
        <begin position="277"/>
        <end position="377"/>
    </location>
</feature>
<name>A0A7X0HAN2_9ACTN</name>
<evidence type="ECO:0000256" key="8">
    <source>
        <dbReference type="ARBA" id="ARBA00022989"/>
    </source>
</evidence>
<dbReference type="Pfam" id="PF01794">
    <property type="entry name" value="Ferric_reduct"/>
    <property type="match status" value="1"/>
</dbReference>
<organism evidence="15 16">
    <name type="scientific">Streptomyces candidus</name>
    <dbReference type="NCBI Taxonomy" id="67283"/>
    <lineage>
        <taxon>Bacteria</taxon>
        <taxon>Bacillati</taxon>
        <taxon>Actinomycetota</taxon>
        <taxon>Actinomycetes</taxon>
        <taxon>Kitasatosporales</taxon>
        <taxon>Streptomycetaceae</taxon>
        <taxon>Streptomyces</taxon>
    </lineage>
</organism>
<evidence type="ECO:0000256" key="7">
    <source>
        <dbReference type="ARBA" id="ARBA00022827"/>
    </source>
</evidence>
<accession>A0A7X0HAN2</accession>
<comment type="subcellular location">
    <subcellularLocation>
        <location evidence="2">Membrane</location>
        <topology evidence="2">Multi-pass membrane protein</topology>
    </subcellularLocation>
</comment>
<dbReference type="InterPro" id="IPR039261">
    <property type="entry name" value="FNR_nucleotide-bd"/>
</dbReference>
<keyword evidence="12 13" id="KW-0472">Membrane</keyword>
<dbReference type="GO" id="GO:0046872">
    <property type="term" value="F:metal ion binding"/>
    <property type="evidence" value="ECO:0007669"/>
    <property type="project" value="UniProtKB-KW"/>
</dbReference>
<evidence type="ECO:0000313" key="15">
    <source>
        <dbReference type="EMBL" id="MBB6434045.1"/>
    </source>
</evidence>
<dbReference type="GO" id="GO:0050660">
    <property type="term" value="F:flavin adenine dinucleotide binding"/>
    <property type="evidence" value="ECO:0007669"/>
    <property type="project" value="TreeGrafter"/>
</dbReference>
<evidence type="ECO:0000256" key="2">
    <source>
        <dbReference type="ARBA" id="ARBA00004141"/>
    </source>
</evidence>
<feature type="transmembrane region" description="Helical" evidence="13">
    <location>
        <begin position="109"/>
        <end position="133"/>
    </location>
</feature>
<protein>
    <submittedName>
        <fullName evidence="15">Putative ferric reductase</fullName>
    </submittedName>
</protein>
<feature type="transmembrane region" description="Helical" evidence="13">
    <location>
        <begin position="251"/>
        <end position="271"/>
    </location>
</feature>
<dbReference type="GO" id="GO:0051537">
    <property type="term" value="F:2 iron, 2 sulfur cluster binding"/>
    <property type="evidence" value="ECO:0007669"/>
    <property type="project" value="UniProtKB-KW"/>
</dbReference>
<evidence type="ECO:0000256" key="10">
    <source>
        <dbReference type="ARBA" id="ARBA00023004"/>
    </source>
</evidence>
<evidence type="ECO:0000259" key="14">
    <source>
        <dbReference type="PROSITE" id="PS51384"/>
    </source>
</evidence>
<keyword evidence="5" id="KW-0001">2Fe-2S</keyword>
<comment type="cofactor">
    <cofactor evidence="1">
        <name>FAD</name>
        <dbReference type="ChEBI" id="CHEBI:57692"/>
    </cofactor>
</comment>
<keyword evidence="3" id="KW-0285">Flavoprotein</keyword>
<feature type="transmembrane region" description="Helical" evidence="13">
    <location>
        <begin position="184"/>
        <end position="208"/>
    </location>
</feature>
<keyword evidence="16" id="KW-1185">Reference proteome</keyword>
<keyword evidence="6" id="KW-0479">Metal-binding</keyword>
<dbReference type="CDD" id="cd06198">
    <property type="entry name" value="FNR_like_3"/>
    <property type="match status" value="1"/>
</dbReference>
<dbReference type="InterPro" id="IPR017927">
    <property type="entry name" value="FAD-bd_FR_type"/>
</dbReference>
<evidence type="ECO:0000256" key="6">
    <source>
        <dbReference type="ARBA" id="ARBA00022723"/>
    </source>
</evidence>
<evidence type="ECO:0000256" key="12">
    <source>
        <dbReference type="ARBA" id="ARBA00023136"/>
    </source>
</evidence>
<keyword evidence="7" id="KW-0274">FAD</keyword>
<dbReference type="Pfam" id="PF00175">
    <property type="entry name" value="NAD_binding_1"/>
    <property type="match status" value="1"/>
</dbReference>
<keyword evidence="8 13" id="KW-1133">Transmembrane helix</keyword>
<keyword evidence="10" id="KW-0408">Iron</keyword>
<dbReference type="PANTHER" id="PTHR47354">
    <property type="entry name" value="NADH OXIDOREDUCTASE HCR"/>
    <property type="match status" value="1"/>
</dbReference>
<feature type="transmembrane region" description="Helical" evidence="13">
    <location>
        <begin position="77"/>
        <end position="97"/>
    </location>
</feature>
<dbReference type="PRINTS" id="PR00410">
    <property type="entry name" value="PHEHYDRXLASE"/>
</dbReference>
<comment type="caution">
    <text evidence="15">The sequence shown here is derived from an EMBL/GenBank/DDBJ whole genome shotgun (WGS) entry which is preliminary data.</text>
</comment>
<gene>
    <name evidence="15" type="ORF">HNQ79_000483</name>
</gene>
<keyword evidence="9" id="KW-0560">Oxidoreductase</keyword>
<sequence length="503" mass="53011">MTIEATPPQADAHPALAAYLSRAYVPAAAPRTAAVAGAPWGPGAVAATAGPGVPPMTRTPPAAVAVRMPSRLSPRTVRAGIVGGIGVVCVTWGVQAVPSFRLDAVFASAAHLSGLLAGYGVLVMLFLMARVPAVEHGVGADRLARWHARGGRHVLSLCAGHGLLALCGYAVHADVDLFTAAVDLLGYGGILAATAGTVLLAAAGVSSVRTVRRKVGHEAWRAVHLLTYVGAALAFAHQLVGPDVAGSPVTLWGWALLHAGVAVLLVWYRAVVPVRQALRHSLRVCEVRDEGPGVVSVLVQGIGVAELRAEPGQFFRWRFLQRRVWHTALPFSLSAPVKDDMLRITVKAAGDHTRRLRRLRAGTRVVTTGPFGAMTAHRRTRRKVLLIAGGVGITPMRALFETLPGGPGEVTLLYRARHAGQLVLRAELEEIARRTGAGLHFLLGASDSGYDPLAPRALHDLLPDIAEHDVYLCGPPGMADAAVASLRRAGVPDARIHTENFTH</sequence>
<evidence type="ECO:0000256" key="13">
    <source>
        <dbReference type="SAM" id="Phobius"/>
    </source>
</evidence>
<evidence type="ECO:0000256" key="4">
    <source>
        <dbReference type="ARBA" id="ARBA00022692"/>
    </source>
</evidence>
<dbReference type="Gene3D" id="3.40.50.80">
    <property type="entry name" value="Nucleotide-binding domain of ferredoxin-NADP reductase (FNR) module"/>
    <property type="match status" value="1"/>
</dbReference>
<evidence type="ECO:0000313" key="16">
    <source>
        <dbReference type="Proteomes" id="UP000540423"/>
    </source>
</evidence>
<evidence type="ECO:0000256" key="5">
    <source>
        <dbReference type="ARBA" id="ARBA00022714"/>
    </source>
</evidence>
<dbReference type="PROSITE" id="PS51384">
    <property type="entry name" value="FAD_FR"/>
    <property type="match status" value="1"/>
</dbReference>
<dbReference type="InterPro" id="IPR013130">
    <property type="entry name" value="Fe3_Rdtase_TM_dom"/>
</dbReference>
<feature type="transmembrane region" description="Helical" evidence="13">
    <location>
        <begin position="154"/>
        <end position="172"/>
    </location>
</feature>
<dbReference type="AlphaFoldDB" id="A0A7X0HAN2"/>